<dbReference type="SUPFAM" id="SSF51011">
    <property type="entry name" value="Glycosyl hydrolase domain"/>
    <property type="match status" value="1"/>
</dbReference>
<evidence type="ECO:0000256" key="4">
    <source>
        <dbReference type="ARBA" id="ARBA00023295"/>
    </source>
</evidence>
<dbReference type="Gene3D" id="2.60.40.1180">
    <property type="entry name" value="Golgi alpha-mannosidase II"/>
    <property type="match status" value="1"/>
</dbReference>
<dbReference type="EC" id="3.2.1.41" evidence="6"/>
<evidence type="ECO:0000313" key="11">
    <source>
        <dbReference type="EMBL" id="ABF41330.1"/>
    </source>
</evidence>
<dbReference type="Gene3D" id="2.60.40.10">
    <property type="entry name" value="Immunoglobulins"/>
    <property type="match status" value="1"/>
</dbReference>
<keyword evidence="12" id="KW-1185">Reference proteome</keyword>
<dbReference type="InterPro" id="IPR024561">
    <property type="entry name" value="Pullul_strch_C"/>
</dbReference>
<evidence type="ECO:0000256" key="1">
    <source>
        <dbReference type="ARBA" id="ARBA00008061"/>
    </source>
</evidence>
<keyword evidence="3" id="KW-0378">Hydrolase</keyword>
<dbReference type="Pfam" id="PF02922">
    <property type="entry name" value="CBM_48"/>
    <property type="match status" value="1"/>
</dbReference>
<dbReference type="CAZy" id="CBM48">
    <property type="family name" value="Carbohydrate-Binding Module Family 48"/>
</dbReference>
<dbReference type="AlphaFoldDB" id="Q1IP70"/>
<comment type="similarity">
    <text evidence="1">Belongs to the glycosyl hydrolase 13 family.</text>
</comment>
<evidence type="ECO:0000256" key="6">
    <source>
        <dbReference type="ARBA" id="ARBA00024062"/>
    </source>
</evidence>
<evidence type="ECO:0000256" key="3">
    <source>
        <dbReference type="ARBA" id="ARBA00022801"/>
    </source>
</evidence>
<dbReference type="SUPFAM" id="SSF51445">
    <property type="entry name" value="(Trans)glycosidases"/>
    <property type="match status" value="1"/>
</dbReference>
<organism evidence="11 12">
    <name type="scientific">Koribacter versatilis (strain Ellin345)</name>
    <dbReference type="NCBI Taxonomy" id="204669"/>
    <lineage>
        <taxon>Bacteria</taxon>
        <taxon>Pseudomonadati</taxon>
        <taxon>Acidobacteriota</taxon>
        <taxon>Terriglobia</taxon>
        <taxon>Terriglobales</taxon>
        <taxon>Candidatus Korobacteraceae</taxon>
        <taxon>Candidatus Korobacter</taxon>
    </lineage>
</organism>
<sequence>MLRRLSLPVLILLCTLAGYAQGPTQARIHYYRPDAQFAGWGLHVWNNTTDNVTWTTPLQPAGSDSYGIYFDVDLFDATTPLGFIIHKGDTKDPGPDMYMDVTQPGRNAWIISGDSTIYYTQPTKSQLLSANFHRLQAYWIDRNTIAIQAAYFHSGDTVRLHSDLSAGLAITDTGLTGGQSTLLTPDPSGLTPAQLATFPQLNGYAAFHLQNARSFNYAMYLKGQVAVSDVDSAGNLTYATGVQTPGVLDDLYFYSGKLGPSFRGTVPTVSVWAPTAQSVALQLFNAATDATPTQVVPMHESNGVWSVQGKPQWKNKYYLFNVKVYTPFTFSVVENVVTDPWSLGLSLNSTKSQIIDLDDASNKPLGWDLLPSPPLASWNDLSIYELHIRDFSATDSTIPAVQRGTYLAFTDQTSNGMKHLRSLSQSGLRAVHLLPNFDIASVNEDKTTWKTTGDLSVYPPDSDQQQAAVAAIQGQDGFNWGYDPLHYLTPEGSYAVNAASRTKEYRAMVESLHANGLRVIQDVVFNHTSSFGQNPNSVLDEVVPDYYYRLDANGANYFASCCADTATEHRMMEKLMIDAVTTFAKEYKVDGFRFDIMSFHLLSNIQHVRQALDQLTLRNDGVDGRKVYLYGEGWNFGETGNNALGKNAMQSNLYGTGIGSFNDRTRDGVRGGGPFNDVREQGFATGLFTDPNTTFSIGDSDTQKAKLLQESDWIRIGLTGNLRDYSFTDSNGNTVTGGSVDYNGQHAGYTAQPIEDISYASAHDNQTIFDAVQLKSNITDSIADRTRRQNLANSLILLGQGIPFFHAGDDILRSKSGDNNSYDSGDWFNKIDWTLQTDNWGVGLPIASQNSFQWSDLQPLLADPALMPQPANIQRAYDHFCEMLRVRYSSPLFRMSTEPQIQANLRFLNVGPNQIPGVIAVVLGTGRQQIVVVFNGSNASQTISDASLANLRLQLHPVLQHSTDPVVKQSTYNSNGSVTVPALTTAVFTPR</sequence>
<dbReference type="GO" id="GO:0005975">
    <property type="term" value="P:carbohydrate metabolic process"/>
    <property type="evidence" value="ECO:0007669"/>
    <property type="project" value="InterPro"/>
</dbReference>
<dbReference type="PANTHER" id="PTHR43002">
    <property type="entry name" value="GLYCOGEN DEBRANCHING ENZYME"/>
    <property type="match status" value="1"/>
</dbReference>
<dbReference type="InterPro" id="IPR017853">
    <property type="entry name" value="GH"/>
</dbReference>
<dbReference type="InterPro" id="IPR005323">
    <property type="entry name" value="CBM41_pullulanase"/>
</dbReference>
<dbReference type="Proteomes" id="UP000002432">
    <property type="component" value="Chromosome"/>
</dbReference>
<name>Q1IP70_KORVE</name>
<dbReference type="CDD" id="cd02860">
    <property type="entry name" value="E_set_Pullulanase"/>
    <property type="match status" value="1"/>
</dbReference>
<dbReference type="InterPro" id="IPR011839">
    <property type="entry name" value="Pullul_strch"/>
</dbReference>
<evidence type="ECO:0000256" key="2">
    <source>
        <dbReference type="ARBA" id="ARBA00022729"/>
    </source>
</evidence>
<feature type="domain" description="Glycosyl hydrolase family 13 catalytic" evidence="10">
    <location>
        <begin position="456"/>
        <end position="841"/>
    </location>
</feature>
<dbReference type="CDD" id="cd11341">
    <property type="entry name" value="AmyAc_Pullulanase_LD-like"/>
    <property type="match status" value="1"/>
</dbReference>
<gene>
    <name evidence="11" type="ordered locus">Acid345_2329</name>
</gene>
<proteinExistence type="inferred from homology"/>
<feature type="chain" id="PRO_5004191027" description="pullulanase" evidence="9">
    <location>
        <begin position="21"/>
        <end position="991"/>
    </location>
</feature>
<evidence type="ECO:0000256" key="8">
    <source>
        <dbReference type="ARBA" id="ARBA00031076"/>
    </source>
</evidence>
<dbReference type="SUPFAM" id="SSF81296">
    <property type="entry name" value="E set domains"/>
    <property type="match status" value="2"/>
</dbReference>
<dbReference type="Gene3D" id="2.60.40.1110">
    <property type="match status" value="1"/>
</dbReference>
<dbReference type="InterPro" id="IPR014756">
    <property type="entry name" value="Ig_E-set"/>
</dbReference>
<evidence type="ECO:0000313" key="12">
    <source>
        <dbReference type="Proteomes" id="UP000002432"/>
    </source>
</evidence>
<dbReference type="InterPro" id="IPR013783">
    <property type="entry name" value="Ig-like_fold"/>
</dbReference>
<dbReference type="CDD" id="cd10315">
    <property type="entry name" value="CBM41_pullulanase"/>
    <property type="match status" value="1"/>
</dbReference>
<dbReference type="CAZy" id="GH13">
    <property type="family name" value="Glycoside Hydrolase Family 13"/>
</dbReference>
<dbReference type="EMBL" id="CP000360">
    <property type="protein sequence ID" value="ABF41330.1"/>
    <property type="molecule type" value="Genomic_DNA"/>
</dbReference>
<dbReference type="Pfam" id="PF03714">
    <property type="entry name" value="PUD"/>
    <property type="match status" value="1"/>
</dbReference>
<evidence type="ECO:0000256" key="5">
    <source>
        <dbReference type="ARBA" id="ARBA00023965"/>
    </source>
</evidence>
<evidence type="ECO:0000259" key="10">
    <source>
        <dbReference type="SMART" id="SM00642"/>
    </source>
</evidence>
<dbReference type="KEGG" id="aba:Acid345_2329"/>
<dbReference type="Pfam" id="PF11852">
    <property type="entry name" value="Pullul_strch_C"/>
    <property type="match status" value="1"/>
</dbReference>
<dbReference type="SUPFAM" id="SSF49452">
    <property type="entry name" value="Starch-binding domain-like"/>
    <property type="match status" value="1"/>
</dbReference>
<dbReference type="RefSeq" id="WP_011523131.1">
    <property type="nucleotide sequence ID" value="NC_008009.1"/>
</dbReference>
<dbReference type="InterPro" id="IPR013784">
    <property type="entry name" value="Carb-bd-like_fold"/>
</dbReference>
<dbReference type="Gene3D" id="2.60.40.1130">
    <property type="entry name" value="Rab geranylgeranyltransferase alpha-subunit, insert domain"/>
    <property type="match status" value="1"/>
</dbReference>
<reference evidence="11 12" key="1">
    <citation type="journal article" date="2009" name="Appl. Environ. Microbiol.">
        <title>Three genomes from the phylum Acidobacteria provide insight into the lifestyles of these microorganisms in soils.</title>
        <authorList>
            <person name="Ward N.L."/>
            <person name="Challacombe J.F."/>
            <person name="Janssen P.H."/>
            <person name="Henrissat B."/>
            <person name="Coutinho P.M."/>
            <person name="Wu M."/>
            <person name="Xie G."/>
            <person name="Haft D.H."/>
            <person name="Sait M."/>
            <person name="Badger J."/>
            <person name="Barabote R.D."/>
            <person name="Bradley B."/>
            <person name="Brettin T.S."/>
            <person name="Brinkac L.M."/>
            <person name="Bruce D."/>
            <person name="Creasy T."/>
            <person name="Daugherty S.C."/>
            <person name="Davidsen T.M."/>
            <person name="DeBoy R.T."/>
            <person name="Detter J.C."/>
            <person name="Dodson R.J."/>
            <person name="Durkin A.S."/>
            <person name="Ganapathy A."/>
            <person name="Gwinn-Giglio M."/>
            <person name="Han C.S."/>
            <person name="Khouri H."/>
            <person name="Kiss H."/>
            <person name="Kothari S.P."/>
            <person name="Madupu R."/>
            <person name="Nelson K.E."/>
            <person name="Nelson W.C."/>
            <person name="Paulsen I."/>
            <person name="Penn K."/>
            <person name="Ren Q."/>
            <person name="Rosovitz M.J."/>
            <person name="Selengut J.D."/>
            <person name="Shrivastava S."/>
            <person name="Sullivan S.A."/>
            <person name="Tapia R."/>
            <person name="Thompson L.S."/>
            <person name="Watkins K.L."/>
            <person name="Yang Q."/>
            <person name="Yu C."/>
            <person name="Zafar N."/>
            <person name="Zhou L."/>
            <person name="Kuske C.R."/>
        </authorList>
    </citation>
    <scope>NUCLEOTIDE SEQUENCE [LARGE SCALE GENOMIC DNA]</scope>
    <source>
        <strain evidence="11 12">Ellin345</strain>
    </source>
</reference>
<feature type="signal peptide" evidence="9">
    <location>
        <begin position="1"/>
        <end position="20"/>
    </location>
</feature>
<dbReference type="Pfam" id="PF17967">
    <property type="entry name" value="Pullulanase_N2"/>
    <property type="match status" value="1"/>
</dbReference>
<dbReference type="EnsemblBacteria" id="ABF41330">
    <property type="protein sequence ID" value="ABF41330"/>
    <property type="gene ID" value="Acid345_2329"/>
</dbReference>
<dbReference type="NCBIfam" id="TIGR02103">
    <property type="entry name" value="pullul_strch"/>
    <property type="match status" value="1"/>
</dbReference>
<dbReference type="InterPro" id="IPR013780">
    <property type="entry name" value="Glyco_hydro_b"/>
</dbReference>
<accession>Q1IP70</accession>
<keyword evidence="4" id="KW-0326">Glycosidase</keyword>
<dbReference type="STRING" id="204669.Acid345_2329"/>
<dbReference type="GO" id="GO:0030246">
    <property type="term" value="F:carbohydrate binding"/>
    <property type="evidence" value="ECO:0007669"/>
    <property type="project" value="InterPro"/>
</dbReference>
<dbReference type="HOGENOM" id="CLU_004744_5_0_0"/>
<dbReference type="InterPro" id="IPR004193">
    <property type="entry name" value="Glyco_hydro_13_N"/>
</dbReference>
<dbReference type="InterPro" id="IPR006047">
    <property type="entry name" value="GH13_cat_dom"/>
</dbReference>
<protein>
    <recommendedName>
        <fullName evidence="6">pullulanase</fullName>
        <ecNumber evidence="6">3.2.1.41</ecNumber>
    </recommendedName>
    <alternativeName>
        <fullName evidence="7">Alpha-dextrin endo-1,6-alpha-glucosidase</fullName>
    </alternativeName>
    <alternativeName>
        <fullName evidence="8">Pullulan 6-glucanohydrolase</fullName>
    </alternativeName>
</protein>
<evidence type="ECO:0000256" key="9">
    <source>
        <dbReference type="SAM" id="SignalP"/>
    </source>
</evidence>
<dbReference type="eggNOG" id="COG1523">
    <property type="taxonomic scope" value="Bacteria"/>
</dbReference>
<comment type="catalytic activity">
    <reaction evidence="5">
        <text>Hydrolysis of (1-&gt;6)-alpha-D-glucosidic linkages in pullulan, amylopectin and glycogen, and in the alpha- and beta-limit dextrins of amylopectin and glycogen.</text>
        <dbReference type="EC" id="3.2.1.41"/>
    </reaction>
</comment>
<keyword evidence="2 9" id="KW-0732">Signal</keyword>
<evidence type="ECO:0000256" key="7">
    <source>
        <dbReference type="ARBA" id="ARBA00029618"/>
    </source>
</evidence>
<dbReference type="InterPro" id="IPR040671">
    <property type="entry name" value="Pullulanase_N2"/>
</dbReference>
<dbReference type="SMART" id="SM00642">
    <property type="entry name" value="Aamy"/>
    <property type="match status" value="1"/>
</dbReference>
<dbReference type="Gene3D" id="3.20.20.80">
    <property type="entry name" value="Glycosidases"/>
    <property type="match status" value="1"/>
</dbReference>
<dbReference type="CAZy" id="CBM41">
    <property type="family name" value="Carbohydrate-Binding Module Family 41"/>
</dbReference>
<dbReference type="GO" id="GO:0051060">
    <property type="term" value="F:pullulanase activity"/>
    <property type="evidence" value="ECO:0007669"/>
    <property type="project" value="UniProtKB-EC"/>
</dbReference>